<dbReference type="OrthoDB" id="411823at2759"/>
<gene>
    <name evidence="1" type="ORF">EVAR_15082_1</name>
</gene>
<keyword evidence="2" id="KW-1185">Reference proteome</keyword>
<dbReference type="EMBL" id="BGZK01001263">
    <property type="protein sequence ID" value="GBP75833.1"/>
    <property type="molecule type" value="Genomic_DNA"/>
</dbReference>
<proteinExistence type="predicted"/>
<dbReference type="AlphaFoldDB" id="A0A4C1YL54"/>
<evidence type="ECO:0000313" key="2">
    <source>
        <dbReference type="Proteomes" id="UP000299102"/>
    </source>
</evidence>
<dbReference type="Proteomes" id="UP000299102">
    <property type="component" value="Unassembled WGS sequence"/>
</dbReference>
<sequence>MSSLPNGLHLFRFVDIRVREAAWLYEEKRSKHMEDIYVDWELENPVDFCKFLYPAHVTKFGFKSVEDLDPTKMERLAIVGSHIYIEGSRTEGKVGVALKGWVGGFSPGNPHIDSSRLARYSRQKCSPCMGE</sequence>
<name>A0A4C1YL54_EUMVA</name>
<evidence type="ECO:0000313" key="1">
    <source>
        <dbReference type="EMBL" id="GBP75833.1"/>
    </source>
</evidence>
<organism evidence="1 2">
    <name type="scientific">Eumeta variegata</name>
    <name type="common">Bagworm moth</name>
    <name type="synonym">Eumeta japonica</name>
    <dbReference type="NCBI Taxonomy" id="151549"/>
    <lineage>
        <taxon>Eukaryota</taxon>
        <taxon>Metazoa</taxon>
        <taxon>Ecdysozoa</taxon>
        <taxon>Arthropoda</taxon>
        <taxon>Hexapoda</taxon>
        <taxon>Insecta</taxon>
        <taxon>Pterygota</taxon>
        <taxon>Neoptera</taxon>
        <taxon>Endopterygota</taxon>
        <taxon>Lepidoptera</taxon>
        <taxon>Glossata</taxon>
        <taxon>Ditrysia</taxon>
        <taxon>Tineoidea</taxon>
        <taxon>Psychidae</taxon>
        <taxon>Oiketicinae</taxon>
        <taxon>Eumeta</taxon>
    </lineage>
</organism>
<accession>A0A4C1YL54</accession>
<reference evidence="1 2" key="1">
    <citation type="journal article" date="2019" name="Commun. Biol.">
        <title>The bagworm genome reveals a unique fibroin gene that provides high tensile strength.</title>
        <authorList>
            <person name="Kono N."/>
            <person name="Nakamura H."/>
            <person name="Ohtoshi R."/>
            <person name="Tomita M."/>
            <person name="Numata K."/>
            <person name="Arakawa K."/>
        </authorList>
    </citation>
    <scope>NUCLEOTIDE SEQUENCE [LARGE SCALE GENOMIC DNA]</scope>
</reference>
<comment type="caution">
    <text evidence="1">The sequence shown here is derived from an EMBL/GenBank/DDBJ whole genome shotgun (WGS) entry which is preliminary data.</text>
</comment>
<protein>
    <submittedName>
        <fullName evidence="1">Uncharacterized protein</fullName>
    </submittedName>
</protein>